<gene>
    <name evidence="2" type="ORF">F1559_001480</name>
</gene>
<evidence type="ECO:0000256" key="1">
    <source>
        <dbReference type="SAM" id="MobiDB-lite"/>
    </source>
</evidence>
<dbReference type="EMBL" id="VWRR01000016">
    <property type="protein sequence ID" value="KAF6001025.1"/>
    <property type="molecule type" value="Genomic_DNA"/>
</dbReference>
<comment type="caution">
    <text evidence="2">The sequence shown here is derived from an EMBL/GenBank/DDBJ whole genome shotgun (WGS) entry which is preliminary data.</text>
</comment>
<reference evidence="2 3" key="1">
    <citation type="journal article" date="2020" name="J. Phycol.">
        <title>Comparative genome analysis reveals Cyanidiococcus gen. nov., a new extremophilic red algal genus sister to Cyanidioschyzon (Cyanidioschyzonaceae, Rhodophyta).</title>
        <authorList>
            <person name="Liu S.-L."/>
            <person name="Chiang Y.-R."/>
            <person name="Yoon H.S."/>
            <person name="Fu H.-Y."/>
        </authorList>
    </citation>
    <scope>NUCLEOTIDE SEQUENCE [LARGE SCALE GENOMIC DNA]</scope>
    <source>
        <strain evidence="2 3">THAL066</strain>
    </source>
</reference>
<feature type="region of interest" description="Disordered" evidence="1">
    <location>
        <begin position="50"/>
        <end position="76"/>
    </location>
</feature>
<organism evidence="2 3">
    <name type="scientific">Cyanidiococcus yangmingshanensis</name>
    <dbReference type="NCBI Taxonomy" id="2690220"/>
    <lineage>
        <taxon>Eukaryota</taxon>
        <taxon>Rhodophyta</taxon>
        <taxon>Bangiophyceae</taxon>
        <taxon>Cyanidiales</taxon>
        <taxon>Cyanidiaceae</taxon>
        <taxon>Cyanidiococcus</taxon>
    </lineage>
</organism>
<name>A0A7J7ID58_9RHOD</name>
<feature type="region of interest" description="Disordered" evidence="1">
    <location>
        <begin position="98"/>
        <end position="126"/>
    </location>
</feature>
<feature type="compositionally biased region" description="Polar residues" evidence="1">
    <location>
        <begin position="53"/>
        <end position="72"/>
    </location>
</feature>
<sequence>MSTTNEVDGSFEEAQSECVPDGFSTLFPLSALAVLRLAEIEQRVYDLERVQDVQDSTDANSCDEIATSQNRSPYDEGIWQFGSPERREELRALLLAAHTGYDNHSSSSSERTSGGGGKDEKRSPET</sequence>
<dbReference type="Proteomes" id="UP000530660">
    <property type="component" value="Unassembled WGS sequence"/>
</dbReference>
<proteinExistence type="predicted"/>
<protein>
    <submittedName>
        <fullName evidence="2">Uncharacterized protein</fullName>
    </submittedName>
</protein>
<accession>A0A7J7ID58</accession>
<keyword evidence="3" id="KW-1185">Reference proteome</keyword>
<evidence type="ECO:0000313" key="3">
    <source>
        <dbReference type="Proteomes" id="UP000530660"/>
    </source>
</evidence>
<evidence type="ECO:0000313" key="2">
    <source>
        <dbReference type="EMBL" id="KAF6001025.1"/>
    </source>
</evidence>
<feature type="compositionally biased region" description="Basic and acidic residues" evidence="1">
    <location>
        <begin position="117"/>
        <end position="126"/>
    </location>
</feature>
<dbReference type="AlphaFoldDB" id="A0A7J7ID58"/>